<evidence type="ECO:0000259" key="1">
    <source>
        <dbReference type="Pfam" id="PF01494"/>
    </source>
</evidence>
<organism evidence="2 3">
    <name type="scientific">Mycetocola miduiensis</name>
    <dbReference type="NCBI Taxonomy" id="995034"/>
    <lineage>
        <taxon>Bacteria</taxon>
        <taxon>Bacillati</taxon>
        <taxon>Actinomycetota</taxon>
        <taxon>Actinomycetes</taxon>
        <taxon>Micrococcales</taxon>
        <taxon>Microbacteriaceae</taxon>
        <taxon>Mycetocola</taxon>
    </lineage>
</organism>
<sequence>MIVGAGPVGSFLAAVLLDAGLDAIAVDARTGASASSRAIGIHPPSLPLLDAIGVAGPVLDNGVQISRGVARANGVQLAELRLTAPGSPPIVAIGQPETQSLLDGAVNARRPGGIRRGIRVHSVRRTADGFNRSVGMWPGCLRWRPCDAVTP</sequence>
<protein>
    <submittedName>
        <fullName evidence="2">FAD binding domain-containing protein</fullName>
    </submittedName>
</protein>
<name>A0A1I5A9U6_9MICO</name>
<accession>A0A1I5A9U6</accession>
<dbReference type="EMBL" id="FOVM01000003">
    <property type="protein sequence ID" value="SFN59237.1"/>
    <property type="molecule type" value="Genomic_DNA"/>
</dbReference>
<proteinExistence type="predicted"/>
<dbReference type="STRING" id="995034.SAMN05216219_1287"/>
<dbReference type="SUPFAM" id="SSF51905">
    <property type="entry name" value="FAD/NAD(P)-binding domain"/>
    <property type="match status" value="1"/>
</dbReference>
<dbReference type="AlphaFoldDB" id="A0A1I5A9U6"/>
<evidence type="ECO:0000313" key="2">
    <source>
        <dbReference type="EMBL" id="SFN59237.1"/>
    </source>
</evidence>
<evidence type="ECO:0000313" key="3">
    <source>
        <dbReference type="Proteomes" id="UP000198867"/>
    </source>
</evidence>
<dbReference type="Gene3D" id="3.50.50.60">
    <property type="entry name" value="FAD/NAD(P)-binding domain"/>
    <property type="match status" value="1"/>
</dbReference>
<dbReference type="InterPro" id="IPR036188">
    <property type="entry name" value="FAD/NAD-bd_sf"/>
</dbReference>
<dbReference type="Pfam" id="PF01494">
    <property type="entry name" value="FAD_binding_3"/>
    <property type="match status" value="1"/>
</dbReference>
<gene>
    <name evidence="2" type="ORF">SAMN05216219_1287</name>
</gene>
<dbReference type="GO" id="GO:0071949">
    <property type="term" value="F:FAD binding"/>
    <property type="evidence" value="ECO:0007669"/>
    <property type="project" value="InterPro"/>
</dbReference>
<feature type="domain" description="FAD-binding" evidence="1">
    <location>
        <begin position="1"/>
        <end position="130"/>
    </location>
</feature>
<keyword evidence="3" id="KW-1185">Reference proteome</keyword>
<reference evidence="3" key="1">
    <citation type="submission" date="2016-10" db="EMBL/GenBank/DDBJ databases">
        <authorList>
            <person name="Varghese N."/>
            <person name="Submissions S."/>
        </authorList>
    </citation>
    <scope>NUCLEOTIDE SEQUENCE [LARGE SCALE GENOMIC DNA]</scope>
    <source>
        <strain evidence="3">CGMCC 1.11101</strain>
    </source>
</reference>
<dbReference type="Proteomes" id="UP000198867">
    <property type="component" value="Unassembled WGS sequence"/>
</dbReference>
<dbReference type="InterPro" id="IPR002938">
    <property type="entry name" value="FAD-bd"/>
</dbReference>